<name>A0A538UEK8_UNCEI</name>
<evidence type="ECO:0000256" key="6">
    <source>
        <dbReference type="ARBA" id="ARBA00022705"/>
    </source>
</evidence>
<evidence type="ECO:0000256" key="1">
    <source>
        <dbReference type="ARBA" id="ARBA00007705"/>
    </source>
</evidence>
<accession>A0A538UEK8</accession>
<dbReference type="GO" id="GO:0006261">
    <property type="term" value="P:DNA-templated DNA replication"/>
    <property type="evidence" value="ECO:0007669"/>
    <property type="project" value="InterPro"/>
</dbReference>
<comment type="similarity">
    <text evidence="1">Belongs to the DNA polymerase type-A family.</text>
</comment>
<dbReference type="InterPro" id="IPR001098">
    <property type="entry name" value="DNA-dir_DNA_pol_A_palm_dom"/>
</dbReference>
<dbReference type="InterPro" id="IPR043502">
    <property type="entry name" value="DNA/RNA_pol_sf"/>
</dbReference>
<dbReference type="Gene3D" id="3.30.70.370">
    <property type="match status" value="1"/>
</dbReference>
<evidence type="ECO:0000256" key="11">
    <source>
        <dbReference type="ARBA" id="ARBA00049244"/>
    </source>
</evidence>
<keyword evidence="9" id="KW-0238">DNA-binding</keyword>
<evidence type="ECO:0000313" key="14">
    <source>
        <dbReference type="EMBL" id="TMQ74345.1"/>
    </source>
</evidence>
<dbReference type="SUPFAM" id="SSF56672">
    <property type="entry name" value="DNA/RNA polymerases"/>
    <property type="match status" value="1"/>
</dbReference>
<evidence type="ECO:0000259" key="13">
    <source>
        <dbReference type="SMART" id="SM00482"/>
    </source>
</evidence>
<dbReference type="Pfam" id="PF00476">
    <property type="entry name" value="DNA_pol_A"/>
    <property type="match status" value="1"/>
</dbReference>
<dbReference type="GO" id="GO:0003677">
    <property type="term" value="F:DNA binding"/>
    <property type="evidence" value="ECO:0007669"/>
    <property type="project" value="UniProtKB-KW"/>
</dbReference>
<dbReference type="PRINTS" id="PR00868">
    <property type="entry name" value="DNAPOLI"/>
</dbReference>
<evidence type="ECO:0000256" key="9">
    <source>
        <dbReference type="ARBA" id="ARBA00023125"/>
    </source>
</evidence>
<evidence type="ECO:0000256" key="3">
    <source>
        <dbReference type="ARBA" id="ARBA00020311"/>
    </source>
</evidence>
<dbReference type="GO" id="GO:0006302">
    <property type="term" value="P:double-strand break repair"/>
    <property type="evidence" value="ECO:0007669"/>
    <property type="project" value="TreeGrafter"/>
</dbReference>
<sequence>LWGGEPAPSNDERIARLHAVRARALHGLALLPLVGGDDPRVAPVVGLALAARDGSNCYLPLAHGAGPNLSHAQVADWLAPALADASVPKVGEDLKRLLHLFAGLGLTLSGLACDVRIASFLADPGRGHDLDALARDLLGTALPALEPGERRGREAALALPVARAEEVCAVRAAALFPIADALRAQLEARDQWSLYQRLEHPLIRVLLEMERHGVAIDAPQLQGMARTAGEEIDRLRAELLAMAGADLNLESGPQVAKMLFETLGLKPGGRTPSGALSTRSDILEELAPLHPFPARLLEYRALTKLKSTYLDTLPRMADPRDGRVHTRFDQAGAATGRLSSSDPNLQNIPIRTAQGRAIRRAFVAPEGALLLGADYSQIELRVMAHLSGDPNLIEAFARGEDVHEATARRIFGVSAGPLDPALRARAKVVNFGVMYGMGARSLSQQMGIGLPEAQDFIAGYFRVYARVREFLDATLEEARARGFVSTLLGRRRYLPELASGHGATRAFAERAAINTPIQGSAADLMKLAMIQVHRVLKAKHPSARLLLQVHDELLLECPSEEASEVAELVRREMEGCFPLRVPLTVSLGQGPTWFDVH</sequence>
<dbReference type="FunFam" id="1.20.1060.10:FF:000001">
    <property type="entry name" value="DNA polymerase I"/>
    <property type="match status" value="1"/>
</dbReference>
<keyword evidence="10" id="KW-0234">DNA repair</keyword>
<dbReference type="Gene3D" id="1.20.1060.10">
    <property type="entry name" value="Taq DNA Polymerase, Chain T, domain 4"/>
    <property type="match status" value="1"/>
</dbReference>
<dbReference type="FunFam" id="1.10.150.20:FF:000002">
    <property type="entry name" value="DNA polymerase I"/>
    <property type="match status" value="1"/>
</dbReference>
<evidence type="ECO:0000259" key="12">
    <source>
        <dbReference type="SMART" id="SM00474"/>
    </source>
</evidence>
<feature type="non-terminal residue" evidence="14">
    <location>
        <position position="1"/>
    </location>
</feature>
<evidence type="ECO:0000256" key="2">
    <source>
        <dbReference type="ARBA" id="ARBA00012417"/>
    </source>
</evidence>
<feature type="domain" description="3'-5' exonuclease" evidence="12">
    <location>
        <begin position="8"/>
        <end position="187"/>
    </location>
</feature>
<dbReference type="Gene3D" id="3.30.420.10">
    <property type="entry name" value="Ribonuclease H-like superfamily/Ribonuclease H"/>
    <property type="match status" value="1"/>
</dbReference>
<dbReference type="PANTHER" id="PTHR10133:SF27">
    <property type="entry name" value="DNA POLYMERASE NU"/>
    <property type="match status" value="1"/>
</dbReference>
<dbReference type="InterPro" id="IPR012337">
    <property type="entry name" value="RNaseH-like_sf"/>
</dbReference>
<keyword evidence="7" id="KW-0227">DNA damage</keyword>
<dbReference type="Gene3D" id="1.10.150.20">
    <property type="entry name" value="5' to 3' exonuclease, C-terminal subdomain"/>
    <property type="match status" value="1"/>
</dbReference>
<dbReference type="EC" id="2.7.7.7" evidence="2"/>
<dbReference type="AlphaFoldDB" id="A0A538UEK8"/>
<protein>
    <recommendedName>
        <fullName evidence="3">DNA polymerase I</fullName>
        <ecNumber evidence="2">2.7.7.7</ecNumber>
    </recommendedName>
</protein>
<keyword evidence="6" id="KW-0235">DNA replication</keyword>
<dbReference type="PROSITE" id="PS00447">
    <property type="entry name" value="DNA_POLYMERASE_A"/>
    <property type="match status" value="1"/>
</dbReference>
<feature type="domain" description="DNA-directed DNA polymerase family A palm" evidence="13">
    <location>
        <begin position="355"/>
        <end position="561"/>
    </location>
</feature>
<comment type="caution">
    <text evidence="14">The sequence shown here is derived from an EMBL/GenBank/DDBJ whole genome shotgun (WGS) entry which is preliminary data.</text>
</comment>
<dbReference type="Proteomes" id="UP000319771">
    <property type="component" value="Unassembled WGS sequence"/>
</dbReference>
<evidence type="ECO:0000256" key="7">
    <source>
        <dbReference type="ARBA" id="ARBA00022763"/>
    </source>
</evidence>
<dbReference type="SMART" id="SM00482">
    <property type="entry name" value="POLAc"/>
    <property type="match status" value="1"/>
</dbReference>
<dbReference type="InterPro" id="IPR002298">
    <property type="entry name" value="DNA_polymerase_A"/>
</dbReference>
<evidence type="ECO:0000256" key="4">
    <source>
        <dbReference type="ARBA" id="ARBA00022679"/>
    </source>
</evidence>
<comment type="catalytic activity">
    <reaction evidence="11">
        <text>DNA(n) + a 2'-deoxyribonucleoside 5'-triphosphate = DNA(n+1) + diphosphate</text>
        <dbReference type="Rhea" id="RHEA:22508"/>
        <dbReference type="Rhea" id="RHEA-COMP:17339"/>
        <dbReference type="Rhea" id="RHEA-COMP:17340"/>
        <dbReference type="ChEBI" id="CHEBI:33019"/>
        <dbReference type="ChEBI" id="CHEBI:61560"/>
        <dbReference type="ChEBI" id="CHEBI:173112"/>
        <dbReference type="EC" id="2.7.7.7"/>
    </reaction>
</comment>
<proteinExistence type="inferred from homology"/>
<organism evidence="14 15">
    <name type="scientific">Eiseniibacteriota bacterium</name>
    <dbReference type="NCBI Taxonomy" id="2212470"/>
    <lineage>
        <taxon>Bacteria</taxon>
        <taxon>Candidatus Eiseniibacteriota</taxon>
    </lineage>
</organism>
<dbReference type="CDD" id="cd06140">
    <property type="entry name" value="DNA_polA_I_Bacillus_like_exo"/>
    <property type="match status" value="1"/>
</dbReference>
<dbReference type="CDD" id="cd08637">
    <property type="entry name" value="DNA_pol_A_pol_I_C"/>
    <property type="match status" value="1"/>
</dbReference>
<keyword evidence="4" id="KW-0808">Transferase</keyword>
<dbReference type="GO" id="GO:0008408">
    <property type="term" value="F:3'-5' exonuclease activity"/>
    <property type="evidence" value="ECO:0007669"/>
    <property type="project" value="InterPro"/>
</dbReference>
<evidence type="ECO:0000256" key="8">
    <source>
        <dbReference type="ARBA" id="ARBA00022932"/>
    </source>
</evidence>
<dbReference type="InterPro" id="IPR019760">
    <property type="entry name" value="DNA-dir_DNA_pol_A_CS"/>
</dbReference>
<reference evidence="14 15" key="1">
    <citation type="journal article" date="2019" name="Nat. Microbiol.">
        <title>Mediterranean grassland soil C-N compound turnover is dependent on rainfall and depth, and is mediated by genomically divergent microorganisms.</title>
        <authorList>
            <person name="Diamond S."/>
            <person name="Andeer P.F."/>
            <person name="Li Z."/>
            <person name="Crits-Christoph A."/>
            <person name="Burstein D."/>
            <person name="Anantharaman K."/>
            <person name="Lane K.R."/>
            <person name="Thomas B.C."/>
            <person name="Pan C."/>
            <person name="Northen T.R."/>
            <person name="Banfield J.F."/>
        </authorList>
    </citation>
    <scope>NUCLEOTIDE SEQUENCE [LARGE SCALE GENOMIC DNA]</scope>
    <source>
        <strain evidence="14">WS_11</strain>
    </source>
</reference>
<gene>
    <name evidence="14" type="ORF">E6K81_00120</name>
</gene>
<dbReference type="InterPro" id="IPR002562">
    <property type="entry name" value="3'-5'_exonuclease_dom"/>
</dbReference>
<dbReference type="EMBL" id="VBPB01000001">
    <property type="protein sequence ID" value="TMQ74345.1"/>
    <property type="molecule type" value="Genomic_DNA"/>
</dbReference>
<dbReference type="GO" id="GO:0003887">
    <property type="term" value="F:DNA-directed DNA polymerase activity"/>
    <property type="evidence" value="ECO:0007669"/>
    <property type="project" value="UniProtKB-KW"/>
</dbReference>
<keyword evidence="5" id="KW-0548">Nucleotidyltransferase</keyword>
<evidence type="ECO:0000313" key="15">
    <source>
        <dbReference type="Proteomes" id="UP000319771"/>
    </source>
</evidence>
<dbReference type="SUPFAM" id="SSF53098">
    <property type="entry name" value="Ribonuclease H-like"/>
    <property type="match status" value="1"/>
</dbReference>
<keyword evidence="8" id="KW-0239">DNA-directed DNA polymerase</keyword>
<dbReference type="PANTHER" id="PTHR10133">
    <property type="entry name" value="DNA POLYMERASE I"/>
    <property type="match status" value="1"/>
</dbReference>
<dbReference type="Pfam" id="PF01612">
    <property type="entry name" value="DNA_pol_A_exo1"/>
    <property type="match status" value="1"/>
</dbReference>
<evidence type="ECO:0000256" key="5">
    <source>
        <dbReference type="ARBA" id="ARBA00022695"/>
    </source>
</evidence>
<dbReference type="InterPro" id="IPR036397">
    <property type="entry name" value="RNaseH_sf"/>
</dbReference>
<evidence type="ECO:0000256" key="10">
    <source>
        <dbReference type="ARBA" id="ARBA00023204"/>
    </source>
</evidence>
<dbReference type="SMART" id="SM00474">
    <property type="entry name" value="35EXOc"/>
    <property type="match status" value="1"/>
</dbReference>